<accession>A0A1M4Z6U3</accession>
<dbReference type="RefSeq" id="WP_072861512.1">
    <property type="nucleotide sequence ID" value="NZ_FQUX01000002.1"/>
</dbReference>
<evidence type="ECO:0000313" key="1">
    <source>
        <dbReference type="EMBL" id="SHF13803.1"/>
    </source>
</evidence>
<dbReference type="AlphaFoldDB" id="A0A1M4Z6U3"/>
<gene>
    <name evidence="1" type="ORF">SAMN03080594_102719</name>
</gene>
<reference evidence="2" key="1">
    <citation type="submission" date="2016-11" db="EMBL/GenBank/DDBJ databases">
        <authorList>
            <person name="Varghese N."/>
            <person name="Submissions S."/>
        </authorList>
    </citation>
    <scope>NUCLEOTIDE SEQUENCE [LARGE SCALE GENOMIC DNA]</scope>
    <source>
        <strain evidence="2">DSM 17539</strain>
    </source>
</reference>
<dbReference type="OrthoDB" id="1442351at2"/>
<proteinExistence type="predicted"/>
<dbReference type="Proteomes" id="UP000184406">
    <property type="component" value="Unassembled WGS sequence"/>
</dbReference>
<keyword evidence="2" id="KW-1185">Reference proteome</keyword>
<protein>
    <submittedName>
        <fullName evidence="1">Uncharacterized protein</fullName>
    </submittedName>
</protein>
<organism evidence="1 2">
    <name type="scientific">Arenibacter palladensis</name>
    <dbReference type="NCBI Taxonomy" id="237373"/>
    <lineage>
        <taxon>Bacteria</taxon>
        <taxon>Pseudomonadati</taxon>
        <taxon>Bacteroidota</taxon>
        <taxon>Flavobacteriia</taxon>
        <taxon>Flavobacteriales</taxon>
        <taxon>Flavobacteriaceae</taxon>
        <taxon>Arenibacter</taxon>
    </lineage>
</organism>
<evidence type="ECO:0000313" key="2">
    <source>
        <dbReference type="Proteomes" id="UP000184406"/>
    </source>
</evidence>
<dbReference type="EMBL" id="FQUX01000002">
    <property type="protein sequence ID" value="SHF13803.1"/>
    <property type="molecule type" value="Genomic_DNA"/>
</dbReference>
<sequence length="125" mass="14979">MEVFYEHDSDDRLIAKKDALELNNWIDHLVDNGRELEILINIAKKLSNDDDMGSRLKELAMENKLHLGVFFRYKSSMVNLHECEDMECDIYYVNKHEEYRNLYKAILQESHKLKEELYTKILIKL</sequence>
<name>A0A1M4Z6U3_9FLAO</name>